<reference evidence="2 3" key="1">
    <citation type="submission" date="2018-01" db="EMBL/GenBank/DDBJ databases">
        <title>Genome Sequencing and Assembly of Anaerobacter polyendosporus strain CT4.</title>
        <authorList>
            <person name="Tachaapaikoon C."/>
            <person name="Sutheeworapong S."/>
            <person name="Jenjaroenpun P."/>
            <person name="Wongsurawat T."/>
            <person name="Nookeaw I."/>
            <person name="Cheawchanlertfa P."/>
            <person name="Kosugi A."/>
            <person name="Cheevadhanarak S."/>
            <person name="Ratanakhanokchai K."/>
        </authorList>
    </citation>
    <scope>NUCLEOTIDE SEQUENCE [LARGE SCALE GENOMIC DNA]</scope>
    <source>
        <strain evidence="2 3">CT4</strain>
    </source>
</reference>
<keyword evidence="2" id="KW-0808">Transferase</keyword>
<dbReference type="Proteomes" id="UP000286268">
    <property type="component" value="Chromosome"/>
</dbReference>
<sequence length="191" mass="21878">MTTFYSLFLEFPELETERFILRQVNVKDINDLYELYSDASSLQYQQSEAMTNIDQAKKTVIAFLNGYASKKFIRWCIADKNSDKIVGVIALHSFDLINSKAEIGYMLNSNYLMHNIMTECAKVILNFAFNQAGFSKIEASIHPDNLRSINLVQKLGFKKELLLKNISFNFKTGIFEDRVIFGLYKAVPLGS</sequence>
<dbReference type="Pfam" id="PF13302">
    <property type="entry name" value="Acetyltransf_3"/>
    <property type="match status" value="1"/>
</dbReference>
<dbReference type="Gene3D" id="3.40.630.30">
    <property type="match status" value="1"/>
</dbReference>
<dbReference type="InterPro" id="IPR016181">
    <property type="entry name" value="Acyl_CoA_acyltransferase"/>
</dbReference>
<accession>A0A3R5QTK4</accession>
<dbReference type="InterPro" id="IPR000182">
    <property type="entry name" value="GNAT_dom"/>
</dbReference>
<proteinExistence type="predicted"/>
<dbReference type="PANTHER" id="PTHR43792">
    <property type="entry name" value="GNAT FAMILY, PUTATIVE (AFU_ORTHOLOGUE AFUA_3G00765)-RELATED-RELATED"/>
    <property type="match status" value="1"/>
</dbReference>
<evidence type="ECO:0000313" key="3">
    <source>
        <dbReference type="Proteomes" id="UP000286268"/>
    </source>
</evidence>
<protein>
    <submittedName>
        <fullName evidence="2">GNAT family N-acetyltransferase</fullName>
    </submittedName>
</protein>
<dbReference type="InterPro" id="IPR051531">
    <property type="entry name" value="N-acetyltransferase"/>
</dbReference>
<evidence type="ECO:0000313" key="2">
    <source>
        <dbReference type="EMBL" id="QAA31993.1"/>
    </source>
</evidence>
<dbReference type="GO" id="GO:0005737">
    <property type="term" value="C:cytoplasm"/>
    <property type="evidence" value="ECO:0007669"/>
    <property type="project" value="TreeGrafter"/>
</dbReference>
<dbReference type="AlphaFoldDB" id="A0A3R5QTK4"/>
<dbReference type="RefSeq" id="WP_128212784.1">
    <property type="nucleotide sequence ID" value="NZ_CP025746.1"/>
</dbReference>
<dbReference type="PANTHER" id="PTHR43792:SF9">
    <property type="entry name" value="RIBOSOMAL-PROTEIN-ALANINE ACETYLTRANSFERASE"/>
    <property type="match status" value="1"/>
</dbReference>
<feature type="domain" description="N-acetyltransferase" evidence="1">
    <location>
        <begin position="19"/>
        <end position="190"/>
    </location>
</feature>
<dbReference type="EMBL" id="CP025746">
    <property type="protein sequence ID" value="QAA31993.1"/>
    <property type="molecule type" value="Genomic_DNA"/>
</dbReference>
<evidence type="ECO:0000259" key="1">
    <source>
        <dbReference type="PROSITE" id="PS51186"/>
    </source>
</evidence>
<dbReference type="GO" id="GO:0008999">
    <property type="term" value="F:protein-N-terminal-alanine acetyltransferase activity"/>
    <property type="evidence" value="ECO:0007669"/>
    <property type="project" value="TreeGrafter"/>
</dbReference>
<dbReference type="PROSITE" id="PS51186">
    <property type="entry name" value="GNAT"/>
    <property type="match status" value="1"/>
</dbReference>
<organism evidence="2 3">
    <name type="scientific">Clostridium manihotivorum</name>
    <dbReference type="NCBI Taxonomy" id="2320868"/>
    <lineage>
        <taxon>Bacteria</taxon>
        <taxon>Bacillati</taxon>
        <taxon>Bacillota</taxon>
        <taxon>Clostridia</taxon>
        <taxon>Eubacteriales</taxon>
        <taxon>Clostridiaceae</taxon>
        <taxon>Clostridium</taxon>
    </lineage>
</organism>
<name>A0A3R5QTK4_9CLOT</name>
<dbReference type="SUPFAM" id="SSF55729">
    <property type="entry name" value="Acyl-CoA N-acyltransferases (Nat)"/>
    <property type="match status" value="1"/>
</dbReference>
<gene>
    <name evidence="2" type="ORF">C1I91_10205</name>
</gene>
<keyword evidence="3" id="KW-1185">Reference proteome</keyword>
<dbReference type="KEGG" id="cmah:C1I91_10205"/>
<dbReference type="OrthoDB" id="9785602at2"/>